<gene>
    <name evidence="1" type="ORF">BDV37DRAFT_124231</name>
</gene>
<accession>A0A5N7DBS1</accession>
<dbReference type="GeneID" id="43663327"/>
<evidence type="ECO:0000313" key="2">
    <source>
        <dbReference type="Proteomes" id="UP000325579"/>
    </source>
</evidence>
<dbReference type="EMBL" id="ML736772">
    <property type="protein sequence ID" value="KAE8403842.1"/>
    <property type="molecule type" value="Genomic_DNA"/>
</dbReference>
<dbReference type="Proteomes" id="UP000325579">
    <property type="component" value="Unassembled WGS sequence"/>
</dbReference>
<sequence>MDVFQVTNAIPTLGELDGLGYGLEKRLKIKKKIKKKKRHEVIWNGFNRVLIGILRLESPPCSYLFLYQVKGLKFYNKHIAGPGSMTPFFPETKADWYQFSRNSAYCASSINLTKKRTQKTHIIKPLRPAHAKIKAFASPIHVYKRQQKIGG</sequence>
<keyword evidence="2" id="KW-1185">Reference proteome</keyword>
<dbReference type="RefSeq" id="XP_031941161.1">
    <property type="nucleotide sequence ID" value="XM_032078636.1"/>
</dbReference>
<dbReference type="AlphaFoldDB" id="A0A5N7DBS1"/>
<proteinExistence type="predicted"/>
<name>A0A5N7DBS1_9EURO</name>
<evidence type="ECO:0000313" key="1">
    <source>
        <dbReference type="EMBL" id="KAE8403842.1"/>
    </source>
</evidence>
<reference evidence="1 2" key="1">
    <citation type="submission" date="2019-04" db="EMBL/GenBank/DDBJ databases">
        <authorList>
            <consortium name="DOE Joint Genome Institute"/>
            <person name="Mondo S."/>
            <person name="Kjaerbolling I."/>
            <person name="Vesth T."/>
            <person name="Frisvad J.C."/>
            <person name="Nybo J.L."/>
            <person name="Theobald S."/>
            <person name="Kildgaard S."/>
            <person name="Isbrandt T."/>
            <person name="Kuo A."/>
            <person name="Sato A."/>
            <person name="Lyhne E.K."/>
            <person name="Kogle M.E."/>
            <person name="Wiebenga A."/>
            <person name="Kun R.S."/>
            <person name="Lubbers R.J."/>
            <person name="Makela M.R."/>
            <person name="Barry K."/>
            <person name="Chovatia M."/>
            <person name="Clum A."/>
            <person name="Daum C."/>
            <person name="Haridas S."/>
            <person name="He G."/>
            <person name="LaButti K."/>
            <person name="Lipzen A."/>
            <person name="Riley R."/>
            <person name="Salamov A."/>
            <person name="Simmons B.A."/>
            <person name="Magnuson J.K."/>
            <person name="Henrissat B."/>
            <person name="Mortensen U.H."/>
            <person name="Larsen T.O."/>
            <person name="Devries R.P."/>
            <person name="Grigoriev I.V."/>
            <person name="Machida M."/>
            <person name="Baker S.E."/>
            <person name="Andersen M.R."/>
            <person name="Cantor M.N."/>
            <person name="Hua S.X."/>
        </authorList>
    </citation>
    <scope>NUCLEOTIDE SEQUENCE [LARGE SCALE GENOMIC DNA]</scope>
    <source>
        <strain evidence="1 2">CBS 119388</strain>
    </source>
</reference>
<protein>
    <submittedName>
        <fullName evidence="1">Uncharacterized protein</fullName>
    </submittedName>
</protein>
<organism evidence="1 2">
    <name type="scientific">Aspergillus pseudonomiae</name>
    <dbReference type="NCBI Taxonomy" id="1506151"/>
    <lineage>
        <taxon>Eukaryota</taxon>
        <taxon>Fungi</taxon>
        <taxon>Dikarya</taxon>
        <taxon>Ascomycota</taxon>
        <taxon>Pezizomycotina</taxon>
        <taxon>Eurotiomycetes</taxon>
        <taxon>Eurotiomycetidae</taxon>
        <taxon>Eurotiales</taxon>
        <taxon>Aspergillaceae</taxon>
        <taxon>Aspergillus</taxon>
        <taxon>Aspergillus subgen. Circumdati</taxon>
    </lineage>
</organism>